<feature type="binding site" evidence="12">
    <location>
        <position position="257"/>
    </location>
    <ligand>
        <name>Zn(2+)</name>
        <dbReference type="ChEBI" id="CHEBI:29105"/>
        <label>1</label>
    </ligand>
</feature>
<comment type="function">
    <text evidence="12">Terminates transcription on the whole genome. Termination is linked to FttA-mediated RNA cleavage and does not require NTP hydrolysis. Cleaves endonucleolytically at the RNA exit channel of RNA polymerase (RNAP); the 5'-3' exonuclease activity of this protein degrades the nascent RNA released from RNAP.</text>
</comment>
<dbReference type="PANTHER" id="PTHR11203:SF51">
    <property type="entry name" value="CLEAVAGE AND POLYADENYLATION SPECIFICITY FACTOR"/>
    <property type="match status" value="1"/>
</dbReference>
<keyword evidence="9 12" id="KW-0805">Transcription regulation</keyword>
<dbReference type="Pfam" id="PF07521">
    <property type="entry name" value="RMMBL"/>
    <property type="match status" value="1"/>
</dbReference>
<dbReference type="Gene3D" id="3.40.50.10890">
    <property type="match status" value="1"/>
</dbReference>
<protein>
    <recommendedName>
        <fullName evidence="12">Transcription termination factor FttA</fullName>
        <ecNumber evidence="12">3.1.-.-</ecNumber>
    </recommendedName>
</protein>
<evidence type="ECO:0000256" key="7">
    <source>
        <dbReference type="ARBA" id="ARBA00022839"/>
    </source>
</evidence>
<dbReference type="HOGENOM" id="CLU_009673_5_1_2"/>
<evidence type="ECO:0000256" key="1">
    <source>
        <dbReference type="ARBA" id="ARBA00022472"/>
    </source>
</evidence>
<dbReference type="GO" id="GO:0008270">
    <property type="term" value="F:zinc ion binding"/>
    <property type="evidence" value="ECO:0007669"/>
    <property type="project" value="UniProtKB-UniRule"/>
</dbReference>
<evidence type="ECO:0000256" key="12">
    <source>
        <dbReference type="HAMAP-Rule" id="MF_00870"/>
    </source>
</evidence>
<comment type="similarity">
    <text evidence="12">Belongs to the metallo-beta-lactamase superfamily. RNA-metabolizing metallo-beta-lactamase-like family. FttA subfamily.</text>
</comment>
<organism evidence="16 17">
    <name type="scientific">Methanothermus fervidus (strain ATCC 43054 / DSM 2088 / JCM 10308 / V24 S)</name>
    <dbReference type="NCBI Taxonomy" id="523846"/>
    <lineage>
        <taxon>Archaea</taxon>
        <taxon>Methanobacteriati</taxon>
        <taxon>Methanobacteriota</taxon>
        <taxon>Methanomada group</taxon>
        <taxon>Methanobacteria</taxon>
        <taxon>Methanobacteriales</taxon>
        <taxon>Methanothermaceae</taxon>
        <taxon>Methanothermus</taxon>
    </lineage>
</organism>
<dbReference type="InterPro" id="IPR015946">
    <property type="entry name" value="KH_dom-like_a/b"/>
</dbReference>
<comment type="subunit">
    <text evidence="12">Homodimer. Interacts with RNA polymerase (RNAP), interacts with the Spt4-Spt5 complex.</text>
</comment>
<keyword evidence="3 12" id="KW-0479">Metal-binding</keyword>
<keyword evidence="6 12" id="KW-0862">Zinc</keyword>
<keyword evidence="5 12" id="KW-0378">Hydrolase</keyword>
<dbReference type="EMBL" id="CP002278">
    <property type="protein sequence ID" value="ADP77193.1"/>
    <property type="molecule type" value="Genomic_DNA"/>
</dbReference>
<feature type="binding site" evidence="12">
    <location>
        <position position="367"/>
    </location>
    <ligand>
        <name>Zn(2+)</name>
        <dbReference type="ChEBI" id="CHEBI:29105"/>
        <label>2</label>
    </ligand>
</feature>
<feature type="binding site" evidence="12">
    <location>
        <position position="261"/>
    </location>
    <ligand>
        <name>Zn(2+)</name>
        <dbReference type="ChEBI" id="CHEBI:29105"/>
        <label>2</label>
    </ligand>
</feature>
<dbReference type="SMART" id="SM01027">
    <property type="entry name" value="Beta-Casp"/>
    <property type="match status" value="1"/>
</dbReference>
<proteinExistence type="inferred from homology"/>
<dbReference type="InterPro" id="IPR050698">
    <property type="entry name" value="MBL"/>
</dbReference>
<dbReference type="PROSITE" id="PS50084">
    <property type="entry name" value="KH_TYPE_1"/>
    <property type="match status" value="1"/>
</dbReference>
<dbReference type="NCBIfam" id="TIGR03675">
    <property type="entry name" value="arCOG00543"/>
    <property type="match status" value="1"/>
</dbReference>
<feature type="binding site" evidence="12">
    <location>
        <position position="617"/>
    </location>
    <ligand>
        <name>Zn(2+)</name>
        <dbReference type="ChEBI" id="CHEBI:29105"/>
        <label>2</label>
    </ligand>
</feature>
<keyword evidence="4 12" id="KW-0255">Endonuclease</keyword>
<dbReference type="PANTHER" id="PTHR11203">
    <property type="entry name" value="CLEAVAGE AND POLYADENYLATION SPECIFICITY FACTOR FAMILY MEMBER"/>
    <property type="match status" value="1"/>
</dbReference>
<evidence type="ECO:0000256" key="8">
    <source>
        <dbReference type="ARBA" id="ARBA00022884"/>
    </source>
</evidence>
<evidence type="ECO:0000313" key="16">
    <source>
        <dbReference type="EMBL" id="ADP77193.1"/>
    </source>
</evidence>
<evidence type="ECO:0000256" key="11">
    <source>
        <dbReference type="ARBA" id="ARBA00023163"/>
    </source>
</evidence>
<dbReference type="GO" id="GO:0006353">
    <property type="term" value="P:DNA-templated transcription termination"/>
    <property type="evidence" value="ECO:0007669"/>
    <property type="project" value="UniProtKB-UniRule"/>
</dbReference>
<feature type="domain" description="Beta-Casp" evidence="15">
    <location>
        <begin position="436"/>
        <end position="560"/>
    </location>
</feature>
<dbReference type="Gene3D" id="3.30.300.20">
    <property type="match status" value="1"/>
</dbReference>
<dbReference type="Pfam" id="PF16661">
    <property type="entry name" value="Lactamase_B_6"/>
    <property type="match status" value="1"/>
</dbReference>
<evidence type="ECO:0000256" key="3">
    <source>
        <dbReference type="ARBA" id="ARBA00022723"/>
    </source>
</evidence>
<keyword evidence="10 12" id="KW-0238">DNA-binding</keyword>
<dbReference type="InterPro" id="IPR004087">
    <property type="entry name" value="KH_dom"/>
</dbReference>
<evidence type="ECO:0000256" key="6">
    <source>
        <dbReference type="ARBA" id="ARBA00022833"/>
    </source>
</evidence>
<dbReference type="CDD" id="cd22532">
    <property type="entry name" value="KH-II_CPSF_arch_rpt1"/>
    <property type="match status" value="1"/>
</dbReference>
<dbReference type="AlphaFoldDB" id="E3GY11"/>
<comment type="caution">
    <text evidence="12">Lacks conserved residue(s) required for the propagation of feature annotation.</text>
</comment>
<name>E3GY11_METFV</name>
<dbReference type="InterPro" id="IPR033769">
    <property type="entry name" value="TffA_KH"/>
</dbReference>
<dbReference type="HAMAP" id="MF_00870">
    <property type="entry name" value="FttA"/>
    <property type="match status" value="1"/>
</dbReference>
<dbReference type="SUPFAM" id="SSF54814">
    <property type="entry name" value="Prokaryotic type KH domain (KH-domain type II)"/>
    <property type="match status" value="1"/>
</dbReference>
<evidence type="ECO:0000259" key="14">
    <source>
        <dbReference type="SMART" id="SM00849"/>
    </source>
</evidence>
<keyword evidence="17" id="KW-1185">Reference proteome</keyword>
<dbReference type="GO" id="GO:0004532">
    <property type="term" value="F:RNA exonuclease activity"/>
    <property type="evidence" value="ECO:0007669"/>
    <property type="project" value="UniProtKB-UniRule"/>
</dbReference>
<keyword evidence="8 12" id="KW-0694">RNA-binding</keyword>
<keyword evidence="2 12" id="KW-0540">Nuclease</keyword>
<gene>
    <name evidence="12" type="primary">fttA</name>
    <name evidence="16" type="ordered locus">Mfer_0391</name>
</gene>
<feature type="binding site" evidence="12">
    <location>
        <position position="344"/>
    </location>
    <ligand>
        <name>Zn(2+)</name>
        <dbReference type="ChEBI" id="CHEBI:29105"/>
        <label>1</label>
    </ligand>
</feature>
<feature type="binding site" evidence="12">
    <location>
        <position position="367"/>
    </location>
    <ligand>
        <name>Zn(2+)</name>
        <dbReference type="ChEBI" id="CHEBI:29105"/>
        <label>1</label>
    </ligand>
</feature>
<dbReference type="Proteomes" id="UP000002315">
    <property type="component" value="Chromosome"/>
</dbReference>
<reference evidence="16 17" key="1">
    <citation type="journal article" date="2010" name="Stand. Genomic Sci.">
        <title>Complete genome sequence of Methanothermus fervidus type strain (V24S).</title>
        <authorList>
            <person name="Anderson I."/>
            <person name="Djao O.D."/>
            <person name="Misra M."/>
            <person name="Chertkov O."/>
            <person name="Nolan M."/>
            <person name="Lucas S."/>
            <person name="Lapidus A."/>
            <person name="Del Rio T.G."/>
            <person name="Tice H."/>
            <person name="Cheng J.F."/>
            <person name="Tapia R."/>
            <person name="Han C."/>
            <person name="Goodwin L."/>
            <person name="Pitluck S."/>
            <person name="Liolios K."/>
            <person name="Ivanova N."/>
            <person name="Mavromatis K."/>
            <person name="Mikhailova N."/>
            <person name="Pati A."/>
            <person name="Brambilla E."/>
            <person name="Chen A."/>
            <person name="Palaniappan K."/>
            <person name="Land M."/>
            <person name="Hauser L."/>
            <person name="Chang Y.J."/>
            <person name="Jeffries C.D."/>
            <person name="Sikorski J."/>
            <person name="Spring S."/>
            <person name="Rohde M."/>
            <person name="Eichinger K."/>
            <person name="Huber H."/>
            <person name="Wirth R."/>
            <person name="Goker M."/>
            <person name="Detter J.C."/>
            <person name="Woyke T."/>
            <person name="Bristow J."/>
            <person name="Eisen J.A."/>
            <person name="Markowitz V."/>
            <person name="Hugenholtz P."/>
            <person name="Klenk H.P."/>
            <person name="Kyrpides N.C."/>
        </authorList>
    </citation>
    <scope>NUCLEOTIDE SEQUENCE [LARGE SCALE GENOMIC DNA]</scope>
    <source>
        <strain evidence="17">ATCC 43054 / DSM 2088 / JCM 10308 / V24 S</strain>
    </source>
</reference>
<dbReference type="SMART" id="SM00322">
    <property type="entry name" value="KH"/>
    <property type="match status" value="1"/>
</dbReference>
<dbReference type="SUPFAM" id="SSF56281">
    <property type="entry name" value="Metallo-hydrolase/oxidoreductase"/>
    <property type="match status" value="1"/>
</dbReference>
<evidence type="ECO:0000256" key="9">
    <source>
        <dbReference type="ARBA" id="ARBA00023015"/>
    </source>
</evidence>
<keyword evidence="1 12" id="KW-0806">Transcription termination</keyword>
<evidence type="ECO:0000259" key="15">
    <source>
        <dbReference type="SMART" id="SM01027"/>
    </source>
</evidence>
<evidence type="ECO:0000259" key="13">
    <source>
        <dbReference type="SMART" id="SM00322"/>
    </source>
</evidence>
<accession>E3GY11</accession>
<dbReference type="InterPro" id="IPR001279">
    <property type="entry name" value="Metallo-B-lactamas"/>
</dbReference>
<dbReference type="Pfam" id="PF10996">
    <property type="entry name" value="Beta-Casp"/>
    <property type="match status" value="1"/>
</dbReference>
<feature type="binding site" evidence="12">
    <location>
        <position position="259"/>
    </location>
    <ligand>
        <name>Zn(2+)</name>
        <dbReference type="ChEBI" id="CHEBI:29105"/>
        <label>1</label>
    </ligand>
</feature>
<dbReference type="InterPro" id="IPR036866">
    <property type="entry name" value="RibonucZ/Hydroxyglut_hydro"/>
</dbReference>
<feature type="domain" description="Metallo-beta-lactamase" evidence="14">
    <location>
        <begin position="207"/>
        <end position="420"/>
    </location>
</feature>
<evidence type="ECO:0000256" key="10">
    <source>
        <dbReference type="ARBA" id="ARBA00023125"/>
    </source>
</evidence>
<dbReference type="Pfam" id="PF17214">
    <property type="entry name" value="KH_TffA"/>
    <property type="match status" value="1"/>
</dbReference>
<dbReference type="InterPro" id="IPR009019">
    <property type="entry name" value="KH_sf_prok-type"/>
</dbReference>
<dbReference type="Gene3D" id="3.30.300.230">
    <property type="match status" value="1"/>
</dbReference>
<feature type="region of interest" description="Metallo-beta-lactamase N-terminus" evidence="12">
    <location>
        <begin position="194"/>
        <end position="398"/>
    </location>
</feature>
<dbReference type="KEGG" id="mfv:Mfer_0391"/>
<dbReference type="InterPro" id="IPR019975">
    <property type="entry name" value="aCPSF1"/>
</dbReference>
<sequence>MLILLFFKNLFSSDSMTSEILKEIRKVIASKIPENVEITKVEFEGPELVVYTKNPEIVAEDGGLIRTLAKELKKRIIVRSDASALLDPEKTIEKIKEIVPEEAKITNIYFDDVTGEVIVEARKPGLVIGKHGSTSKSIIKHTGWVPKILRTPPIPSKIVEKIRKLLRRESKKRRQILRNLGCRIHRQPKYENDWARITALGGFREVGRSCLYLQTPNSKILLDCGVNVAANDEKNAYPYLNIPEFILDEIEAVVISHAHLDHSGFVPYLYHYGYRGPVYCSAPTRDLMALLQLDHIDIAEREGRELPFNAKDVNKCLKHTITLEYGEVTDITPDIRLTLHNAGHILGSAILHLHIGDGQHNLVYTGDFKYEKTRLLEPAVTDFPRLETLVMESTYGGKEDIQPSREMAEKRLIKVIYDTIKRGGKVLIPVFAVGRAQELMVVLDEYIKSGILEEIPIFVDGMVWEATAIHTTRPEYLSKTLSDQIFHYGYNPFTSEIFNKVSSSDERKDVVEGEPCVILSTSGMLAGGNSVEYFKWLCEDEKNTLVFVGYQAEGSLGRRLQKNRRDITFEENGKMKVYKVKMQIETIEGFSGHSDRKQLMKYVHNLSPKPEKILVCHGNAYKSLDLASSIYKKYRIETRAPLNLEAVRIY</sequence>
<dbReference type="CDD" id="cd16295">
    <property type="entry name" value="TTHA0252-CPSF-like_MBL-fold"/>
    <property type="match status" value="1"/>
</dbReference>
<keyword evidence="7 12" id="KW-0269">Exonuclease</keyword>
<dbReference type="GO" id="GO:0003677">
    <property type="term" value="F:DNA binding"/>
    <property type="evidence" value="ECO:0007669"/>
    <property type="project" value="UniProtKB-KW"/>
</dbReference>
<feature type="region of interest" description="Metallo-beta-lactamase C-terminus" evidence="12">
    <location>
        <begin position="592"/>
        <end position="650"/>
    </location>
</feature>
<dbReference type="Gene3D" id="3.60.15.10">
    <property type="entry name" value="Ribonuclease Z/Hydroxyacylglutathione hydrolase-like"/>
    <property type="match status" value="1"/>
</dbReference>
<evidence type="ECO:0000256" key="4">
    <source>
        <dbReference type="ARBA" id="ARBA00022759"/>
    </source>
</evidence>
<dbReference type="GO" id="GO:0004521">
    <property type="term" value="F:RNA endonuclease activity"/>
    <property type="evidence" value="ECO:0007669"/>
    <property type="project" value="UniProtKB-UniRule"/>
</dbReference>
<keyword evidence="11" id="KW-0804">Transcription</keyword>
<evidence type="ECO:0000256" key="2">
    <source>
        <dbReference type="ARBA" id="ARBA00022722"/>
    </source>
</evidence>
<feature type="domain" description="K Homology" evidence="13">
    <location>
        <begin position="111"/>
        <end position="181"/>
    </location>
</feature>
<feature type="binding site" evidence="12">
    <location>
        <position position="262"/>
    </location>
    <ligand>
        <name>Zn(2+)</name>
        <dbReference type="ChEBI" id="CHEBI:29105"/>
        <label>2</label>
    </ligand>
</feature>
<dbReference type="InterPro" id="IPR022712">
    <property type="entry name" value="Beta_Casp"/>
</dbReference>
<dbReference type="STRING" id="523846.Mfer_0391"/>
<feature type="region of interest" description="KHb" evidence="12">
    <location>
        <begin position="86"/>
        <end position="153"/>
    </location>
</feature>
<feature type="region of interest" description="KHa" evidence="12">
    <location>
        <begin position="18"/>
        <end position="85"/>
    </location>
</feature>
<evidence type="ECO:0000313" key="17">
    <source>
        <dbReference type="Proteomes" id="UP000002315"/>
    </source>
</evidence>
<dbReference type="CDD" id="cd02410">
    <property type="entry name" value="KH-II_CPSF_arch_rpt2"/>
    <property type="match status" value="1"/>
</dbReference>
<dbReference type="SMART" id="SM00849">
    <property type="entry name" value="Lactamase_B"/>
    <property type="match status" value="1"/>
</dbReference>
<dbReference type="EC" id="3.1.-.-" evidence="12"/>
<dbReference type="GO" id="GO:0003723">
    <property type="term" value="F:RNA binding"/>
    <property type="evidence" value="ECO:0007669"/>
    <property type="project" value="UniProtKB-UniRule"/>
</dbReference>
<dbReference type="InterPro" id="IPR011108">
    <property type="entry name" value="RMMBL"/>
</dbReference>
<evidence type="ECO:0000256" key="5">
    <source>
        <dbReference type="ARBA" id="ARBA00022801"/>
    </source>
</evidence>
<comment type="cofactor">
    <cofactor evidence="12">
        <name>Zn(2+)</name>
        <dbReference type="ChEBI" id="CHEBI:29105"/>
    </cofactor>
    <text evidence="12">Binds 2 Zn(2+) ions, which are required for nuclease activity.</text>
</comment>